<dbReference type="AlphaFoldDB" id="A0A9P5PCS9"/>
<gene>
    <name evidence="2" type="ORF">BDP27DRAFT_1496901</name>
</gene>
<dbReference type="EMBL" id="JADNRY010000281">
    <property type="protein sequence ID" value="KAF9059740.1"/>
    <property type="molecule type" value="Genomic_DNA"/>
</dbReference>
<proteinExistence type="predicted"/>
<accession>A0A9P5PCS9</accession>
<evidence type="ECO:0000256" key="1">
    <source>
        <dbReference type="SAM" id="MobiDB-lite"/>
    </source>
</evidence>
<comment type="caution">
    <text evidence="2">The sequence shown here is derived from an EMBL/GenBank/DDBJ whole genome shotgun (WGS) entry which is preliminary data.</text>
</comment>
<sequence length="200" mass="22660">MINYLPRPAHTLCNLNIQRNHFVFPKKWIIASGERQGNATILKVTNPELGDESCEAGNMKYVEVTEYGESRVRKQKESILSEVQRCGRPVEPERMNVNRNRQSMIIDQVEDEISAVEPMASVEENNTRGRLRASSFKLASSFDGMSTSRHSTTHYFSGDTVSFTKLGYPDSSRSNQKPKREKPLQSPSPSDTRIIIPIDN</sequence>
<protein>
    <submittedName>
        <fullName evidence="2">Uncharacterized protein</fullName>
    </submittedName>
</protein>
<reference evidence="2" key="1">
    <citation type="submission" date="2020-11" db="EMBL/GenBank/DDBJ databases">
        <authorList>
            <consortium name="DOE Joint Genome Institute"/>
            <person name="Ahrendt S."/>
            <person name="Riley R."/>
            <person name="Andreopoulos W."/>
            <person name="Labutti K."/>
            <person name="Pangilinan J."/>
            <person name="Ruiz-Duenas F.J."/>
            <person name="Barrasa J.M."/>
            <person name="Sanchez-Garcia M."/>
            <person name="Camarero S."/>
            <person name="Miyauchi S."/>
            <person name="Serrano A."/>
            <person name="Linde D."/>
            <person name="Babiker R."/>
            <person name="Drula E."/>
            <person name="Ayuso-Fernandez I."/>
            <person name="Pacheco R."/>
            <person name="Padilla G."/>
            <person name="Ferreira P."/>
            <person name="Barriuso J."/>
            <person name="Kellner H."/>
            <person name="Castanera R."/>
            <person name="Alfaro M."/>
            <person name="Ramirez L."/>
            <person name="Pisabarro A.G."/>
            <person name="Kuo A."/>
            <person name="Tritt A."/>
            <person name="Lipzen A."/>
            <person name="He G."/>
            <person name="Yan M."/>
            <person name="Ng V."/>
            <person name="Cullen D."/>
            <person name="Martin F."/>
            <person name="Rosso M.-N."/>
            <person name="Henrissat B."/>
            <person name="Hibbett D."/>
            <person name="Martinez A.T."/>
            <person name="Grigoriev I.V."/>
        </authorList>
    </citation>
    <scope>NUCLEOTIDE SEQUENCE</scope>
    <source>
        <strain evidence="2">AH 40177</strain>
    </source>
</reference>
<evidence type="ECO:0000313" key="3">
    <source>
        <dbReference type="Proteomes" id="UP000772434"/>
    </source>
</evidence>
<name>A0A9P5PCS9_9AGAR</name>
<keyword evidence="3" id="KW-1185">Reference proteome</keyword>
<dbReference type="Proteomes" id="UP000772434">
    <property type="component" value="Unassembled WGS sequence"/>
</dbReference>
<feature type="region of interest" description="Disordered" evidence="1">
    <location>
        <begin position="159"/>
        <end position="200"/>
    </location>
</feature>
<evidence type="ECO:0000313" key="2">
    <source>
        <dbReference type="EMBL" id="KAF9059740.1"/>
    </source>
</evidence>
<organism evidence="2 3">
    <name type="scientific">Rhodocollybia butyracea</name>
    <dbReference type="NCBI Taxonomy" id="206335"/>
    <lineage>
        <taxon>Eukaryota</taxon>
        <taxon>Fungi</taxon>
        <taxon>Dikarya</taxon>
        <taxon>Basidiomycota</taxon>
        <taxon>Agaricomycotina</taxon>
        <taxon>Agaricomycetes</taxon>
        <taxon>Agaricomycetidae</taxon>
        <taxon>Agaricales</taxon>
        <taxon>Marasmiineae</taxon>
        <taxon>Omphalotaceae</taxon>
        <taxon>Rhodocollybia</taxon>
    </lineage>
</organism>